<feature type="non-terminal residue" evidence="1">
    <location>
        <position position="1"/>
    </location>
</feature>
<organism evidence="1 2">
    <name type="scientific">Brassica napus</name>
    <name type="common">Rape</name>
    <dbReference type="NCBI Taxonomy" id="3708"/>
    <lineage>
        <taxon>Eukaryota</taxon>
        <taxon>Viridiplantae</taxon>
        <taxon>Streptophyta</taxon>
        <taxon>Embryophyta</taxon>
        <taxon>Tracheophyta</taxon>
        <taxon>Spermatophyta</taxon>
        <taxon>Magnoliopsida</taxon>
        <taxon>eudicotyledons</taxon>
        <taxon>Gunneridae</taxon>
        <taxon>Pentapetalae</taxon>
        <taxon>rosids</taxon>
        <taxon>malvids</taxon>
        <taxon>Brassicales</taxon>
        <taxon>Brassicaceae</taxon>
        <taxon>Brassiceae</taxon>
        <taxon>Brassica</taxon>
    </lineage>
</organism>
<evidence type="ECO:0000313" key="2">
    <source>
        <dbReference type="Proteomes" id="UP000824890"/>
    </source>
</evidence>
<proteinExistence type="predicted"/>
<dbReference type="EMBL" id="JAGKQM010000011">
    <property type="protein sequence ID" value="KAH0904025.1"/>
    <property type="molecule type" value="Genomic_DNA"/>
</dbReference>
<comment type="caution">
    <text evidence="1">The sequence shown here is derived from an EMBL/GenBank/DDBJ whole genome shotgun (WGS) entry which is preliminary data.</text>
</comment>
<evidence type="ECO:0000313" key="1">
    <source>
        <dbReference type="EMBL" id="KAH0904025.1"/>
    </source>
</evidence>
<keyword evidence="2" id="KW-1185">Reference proteome</keyword>
<gene>
    <name evidence="1" type="ORF">HID58_043528</name>
</gene>
<protein>
    <submittedName>
        <fullName evidence="1">Uncharacterized protein</fullName>
    </submittedName>
</protein>
<reference evidence="1 2" key="1">
    <citation type="submission" date="2021-05" db="EMBL/GenBank/DDBJ databases">
        <title>Genome Assembly of Synthetic Allotetraploid Brassica napus Reveals Homoeologous Exchanges between Subgenomes.</title>
        <authorList>
            <person name="Davis J.T."/>
        </authorList>
    </citation>
    <scope>NUCLEOTIDE SEQUENCE [LARGE SCALE GENOMIC DNA]</scope>
    <source>
        <strain evidence="2">cv. Da-Ae</strain>
        <tissue evidence="1">Seedling</tissue>
    </source>
</reference>
<sequence>DLKLRQPIFDFFLHQSDEPNPVKSLRMADLSVEETRSNCLQSSSSVHLSGDQNLETLRYLYTLITKLFFRCRGVFAPILGSSKHQTRWSLIRCFTSESKTDTIQGLWFWSIGKNAIDEADEGVEEIKWQTYTGELTPTQEKTKEKVLKLLDKVSKTLMTWPPTMPPRYCFFGIQFHFSHAY</sequence>
<dbReference type="Proteomes" id="UP000824890">
    <property type="component" value="Unassembled WGS sequence"/>
</dbReference>
<name>A0ABQ8BGR6_BRANA</name>
<accession>A0ABQ8BGR6</accession>